<keyword evidence="3" id="KW-1185">Reference proteome</keyword>
<dbReference type="RefSeq" id="WP_261892418.1">
    <property type="nucleotide sequence ID" value="NZ_AP024895.1"/>
</dbReference>
<dbReference type="SUPFAM" id="SSF82185">
    <property type="entry name" value="Histone H3 K4-specific methyltransferase SET7/9 N-terminal domain"/>
    <property type="match status" value="2"/>
</dbReference>
<dbReference type="Pfam" id="PF07661">
    <property type="entry name" value="MORN_2"/>
    <property type="match status" value="1"/>
</dbReference>
<evidence type="ECO:0000313" key="2">
    <source>
        <dbReference type="EMBL" id="WPC72735.1"/>
    </source>
</evidence>
<dbReference type="SUPFAM" id="SSF81901">
    <property type="entry name" value="HCP-like"/>
    <property type="match status" value="2"/>
</dbReference>
<dbReference type="InterPro" id="IPR050767">
    <property type="entry name" value="Sel1_AlgK"/>
</dbReference>
<dbReference type="Gene3D" id="3.90.930.1">
    <property type="match status" value="2"/>
</dbReference>
<keyword evidence="1" id="KW-0732">Signal</keyword>
<dbReference type="Proteomes" id="UP001304071">
    <property type="component" value="Chromosome 1"/>
</dbReference>
<dbReference type="EMBL" id="CP138203">
    <property type="protein sequence ID" value="WPC72735.1"/>
    <property type="molecule type" value="Genomic_DNA"/>
</dbReference>
<sequence>MKITYSPLLILGLFSSATFCVEVHSPPSQAFISQLSDIDINSAQSGSESNHAFDKFTVVTTSQCNNQVLAMSSQSLDQDPLAYHRYVEQLWQHALGNEYFYIETQDCKSDAQEWITQIHPCTTELCGEQYVADKQTIWLNTHLEVTHVRQAAIGVRTPLPFDKQHQRWLVTGYFVEKGRLSDQIALKGFTTDQALSKSTFVDELTLYFPDGTLRQITHFNDSGVKNGTEHHYYPTGQIHQTARYLDGQLNGTVVNYHANGNIESNERFIHDRHADGDCEHYDAQGNLSRSHIFKNGEYDGQYVDYFSNGVVKTSVQYHLGIMVRSETFHANGNPESLYQVQGKQTVSERYNEQGQRISRDVFTKQVAGTYPFSHETWFANGKQAIQEPYDERGLRHGMVQSWYENGQPKEQARYEHGKVTHRDFFSPQGITIEAISYAQNKKDGTHHKWSAETGKLIYELSYAAGIPVSAEKHFDPRNGDLVEQIYLDKSGQPLDHLVEGQAPIQHFHQGQLAMMSCGVNNQITQASQYIERAKNNDGHAQQVLGQFYYQCHAKELALQWLSQAAQQNNIDAIRLLITLYRTQDGEYAPIADEHIAWRYLQQAAQLQEPNALFEVGFHFLPSDFAKHVFQDWQQYPFVTPDEAQSFRYIKLAADLGNPKAIYAAGLMFQYGIGIDASQEMALSYYQKLQGVLPDLAQNLIAAISQPLEPMQ</sequence>
<evidence type="ECO:0000313" key="3">
    <source>
        <dbReference type="Proteomes" id="UP001304071"/>
    </source>
</evidence>
<dbReference type="PANTHER" id="PTHR11102">
    <property type="entry name" value="SEL-1-LIKE PROTEIN"/>
    <property type="match status" value="1"/>
</dbReference>
<dbReference type="PANTHER" id="PTHR11102:SF160">
    <property type="entry name" value="ERAD-ASSOCIATED E3 UBIQUITIN-PROTEIN LIGASE COMPONENT HRD3"/>
    <property type="match status" value="1"/>
</dbReference>
<gene>
    <name evidence="2" type="ORF">R8Z52_11410</name>
</gene>
<protein>
    <submittedName>
        <fullName evidence="2">Uncharacterized protein</fullName>
    </submittedName>
</protein>
<dbReference type="Pfam" id="PF08238">
    <property type="entry name" value="Sel1"/>
    <property type="match status" value="4"/>
</dbReference>
<dbReference type="InterPro" id="IPR006597">
    <property type="entry name" value="Sel1-like"/>
</dbReference>
<proteinExistence type="predicted"/>
<dbReference type="InterPro" id="IPR011652">
    <property type="entry name" value="MORN_2"/>
</dbReference>
<feature type="chain" id="PRO_5046056019" evidence="1">
    <location>
        <begin position="21"/>
        <end position="711"/>
    </location>
</feature>
<dbReference type="SMART" id="SM00671">
    <property type="entry name" value="SEL1"/>
    <property type="match status" value="3"/>
</dbReference>
<organism evidence="2 3">
    <name type="scientific">Vibrio porteresiae DSM 19223</name>
    <dbReference type="NCBI Taxonomy" id="1123496"/>
    <lineage>
        <taxon>Bacteria</taxon>
        <taxon>Pseudomonadati</taxon>
        <taxon>Pseudomonadota</taxon>
        <taxon>Gammaproteobacteria</taxon>
        <taxon>Vibrionales</taxon>
        <taxon>Vibrionaceae</taxon>
        <taxon>Vibrio</taxon>
    </lineage>
</organism>
<dbReference type="Gene3D" id="1.25.40.10">
    <property type="entry name" value="Tetratricopeptide repeat domain"/>
    <property type="match status" value="1"/>
</dbReference>
<accession>A0ABZ0Q9X8</accession>
<evidence type="ECO:0000256" key="1">
    <source>
        <dbReference type="SAM" id="SignalP"/>
    </source>
</evidence>
<dbReference type="InterPro" id="IPR011990">
    <property type="entry name" value="TPR-like_helical_dom_sf"/>
</dbReference>
<name>A0ABZ0Q9X8_9VIBR</name>
<reference evidence="2 3" key="1">
    <citation type="submission" date="2023-11" db="EMBL/GenBank/DDBJ databases">
        <title>Plant-associative lifestyle of Vibrio porteresiae and its evolutionary dynamics.</title>
        <authorList>
            <person name="Rameshkumar N."/>
            <person name="Kirti K."/>
        </authorList>
    </citation>
    <scope>NUCLEOTIDE SEQUENCE [LARGE SCALE GENOMIC DNA]</scope>
    <source>
        <strain evidence="2 3">MSSRF30</strain>
    </source>
</reference>
<feature type="signal peptide" evidence="1">
    <location>
        <begin position="1"/>
        <end position="20"/>
    </location>
</feature>